<dbReference type="PANTHER" id="PTHR37163:SF1">
    <property type="entry name" value="DUF501 DOMAIN-CONTAINING PROTEIN"/>
    <property type="match status" value="1"/>
</dbReference>
<dbReference type="EMBL" id="PHEX01000069">
    <property type="protein sequence ID" value="PKQ27643.1"/>
    <property type="molecule type" value="Genomic_DNA"/>
</dbReference>
<dbReference type="PANTHER" id="PTHR37163">
    <property type="entry name" value="CONSERVED PROTEIN"/>
    <property type="match status" value="1"/>
</dbReference>
<dbReference type="AlphaFoldDB" id="A0A2N3G4K2"/>
<sequence length="216" mass="23141">MNERACQAASLLERLAPPFARAVFPGLELPGARDEDLVCRQIGRRCQGRILISCRCPRGRPAVILTLPLEGEGGSAPPLLWLTCPHAAARVGTLESTGESKRIAARLKSDQAASVLFAQDEERFSVLQESLARLVSGELAGRVRKKGAAGGRVGAVKCLHAHLAYRLSACPESFLSPPGERVGGDRGPAIIGRWCQELLAREDGNWCERPPAACVT</sequence>
<dbReference type="Proteomes" id="UP000233654">
    <property type="component" value="Unassembled WGS sequence"/>
</dbReference>
<organism evidence="1 2">
    <name type="scientific">Candidatus Anoxymicrobium japonicum</name>
    <dbReference type="NCBI Taxonomy" id="2013648"/>
    <lineage>
        <taxon>Bacteria</taxon>
        <taxon>Bacillati</taxon>
        <taxon>Actinomycetota</taxon>
        <taxon>Candidatus Geothermincolia</taxon>
        <taxon>Candidatus Geothermincolales</taxon>
        <taxon>Candidatus Anoxymicrobiaceae</taxon>
        <taxon>Candidatus Anoxymicrobium</taxon>
    </lineage>
</organism>
<evidence type="ECO:0000313" key="1">
    <source>
        <dbReference type="EMBL" id="PKQ27643.1"/>
    </source>
</evidence>
<evidence type="ECO:0000313" key="2">
    <source>
        <dbReference type="Proteomes" id="UP000233654"/>
    </source>
</evidence>
<comment type="caution">
    <text evidence="1">The sequence shown here is derived from an EMBL/GenBank/DDBJ whole genome shotgun (WGS) entry which is preliminary data.</text>
</comment>
<dbReference type="InterPro" id="IPR007511">
    <property type="entry name" value="DUF501"/>
</dbReference>
<dbReference type="Pfam" id="PF04417">
    <property type="entry name" value="DUF501"/>
    <property type="match status" value="1"/>
</dbReference>
<evidence type="ECO:0008006" key="3">
    <source>
        <dbReference type="Google" id="ProtNLM"/>
    </source>
</evidence>
<reference evidence="1 2" key="1">
    <citation type="journal article" date="2017" name="ISME J.">
        <title>Potential for microbial H2 and metal transformations associated with novel bacteria and archaea in deep terrestrial subsurface sediments.</title>
        <authorList>
            <person name="Hernsdorf A.W."/>
            <person name="Amano Y."/>
            <person name="Miyakawa K."/>
            <person name="Ise K."/>
            <person name="Suzuki Y."/>
            <person name="Anantharaman K."/>
            <person name="Probst A."/>
            <person name="Burstein D."/>
            <person name="Thomas B.C."/>
            <person name="Banfield J.F."/>
        </authorList>
    </citation>
    <scope>NUCLEOTIDE SEQUENCE [LARGE SCALE GENOMIC DNA]</scope>
    <source>
        <strain evidence="1">HGW-Actinobacteria-3</strain>
    </source>
</reference>
<proteinExistence type="predicted"/>
<accession>A0A2N3G4K2</accession>
<protein>
    <recommendedName>
        <fullName evidence="3">DUF501 domain-containing protein</fullName>
    </recommendedName>
</protein>
<name>A0A2N3G4K2_9ACTN</name>
<gene>
    <name evidence="1" type="ORF">CVT63_06915</name>
</gene>